<dbReference type="SUPFAM" id="SSF52540">
    <property type="entry name" value="P-loop containing nucleoside triphosphate hydrolases"/>
    <property type="match status" value="1"/>
</dbReference>
<dbReference type="GO" id="GO:0005524">
    <property type="term" value="F:ATP binding"/>
    <property type="evidence" value="ECO:0007669"/>
    <property type="project" value="TreeGrafter"/>
</dbReference>
<organism evidence="2 3">
    <name type="scientific">Candidatus Magnetoglobus multicellularis str. Araruama</name>
    <dbReference type="NCBI Taxonomy" id="890399"/>
    <lineage>
        <taxon>Bacteria</taxon>
        <taxon>Pseudomonadati</taxon>
        <taxon>Thermodesulfobacteriota</taxon>
        <taxon>Desulfobacteria</taxon>
        <taxon>Desulfobacterales</taxon>
        <taxon>Desulfobacteraceae</taxon>
        <taxon>Candidatus Magnetoglobus</taxon>
    </lineage>
</organism>
<reference evidence="3" key="1">
    <citation type="submission" date="2012-11" db="EMBL/GenBank/DDBJ databases">
        <authorList>
            <person name="Lucero-Rivera Y.E."/>
            <person name="Tovar-Ramirez D."/>
        </authorList>
    </citation>
    <scope>NUCLEOTIDE SEQUENCE [LARGE SCALE GENOMIC DNA]</scope>
    <source>
        <strain evidence="3">Araruama</strain>
    </source>
</reference>
<dbReference type="InterPro" id="IPR050625">
    <property type="entry name" value="ParA/MinD_ATPase"/>
</dbReference>
<dbReference type="PANTHER" id="PTHR43384">
    <property type="entry name" value="SEPTUM SITE-DETERMINING PROTEIN MIND HOMOLOG, CHLOROPLASTIC-RELATED"/>
    <property type="match status" value="1"/>
</dbReference>
<dbReference type="InterPro" id="IPR025669">
    <property type="entry name" value="AAA_dom"/>
</dbReference>
<name>A0A1V1PE13_9BACT</name>
<dbReference type="AlphaFoldDB" id="A0A1V1PE13"/>
<sequence>MKKTTIFAVCGKGGVGKTCISALLVKMLSENHASKILAIDADPAVGLSYPLGIKVEKTVDDIRNDLIERLKKGEKTNRHELIKSLDYDIFNALEERQNLAFLAIGRPEGDGCYCQVNTLLKDLIKDIAQNFDYVVIDAEAGVEQISRRVMEMVTHLILVSDASLKGRNVVETINKIAKQKSSFEKCGLILNRLQDQDEYKSIKEQTDIPIIGSLFENKTIRNFDREGKCFFDLPEMDEIKALDSTIQSFHIY</sequence>
<dbReference type="PANTHER" id="PTHR43384:SF7">
    <property type="entry name" value="CARBON-MONOXIDE DEHYDROGENASE ACCESSORY PROTEIN"/>
    <property type="match status" value="1"/>
</dbReference>
<gene>
    <name evidence="2" type="ORF">OMM_01156</name>
</gene>
<comment type="caution">
    <text evidence="2">The sequence shown here is derived from an EMBL/GenBank/DDBJ whole genome shotgun (WGS) entry which is preliminary data.</text>
</comment>
<feature type="domain" description="AAA" evidence="1">
    <location>
        <begin position="8"/>
        <end position="180"/>
    </location>
</feature>
<dbReference type="InterPro" id="IPR027417">
    <property type="entry name" value="P-loop_NTPase"/>
</dbReference>
<dbReference type="Pfam" id="PF13614">
    <property type="entry name" value="AAA_31"/>
    <property type="match status" value="1"/>
</dbReference>
<dbReference type="InterPro" id="IPR014433">
    <property type="entry name" value="CooC"/>
</dbReference>
<dbReference type="GO" id="GO:0051782">
    <property type="term" value="P:negative regulation of cell division"/>
    <property type="evidence" value="ECO:0007669"/>
    <property type="project" value="TreeGrafter"/>
</dbReference>
<dbReference type="EMBL" id="ATBP01000082">
    <property type="protein sequence ID" value="ETR73152.1"/>
    <property type="molecule type" value="Genomic_DNA"/>
</dbReference>
<dbReference type="PIRSF" id="PIRSF005647">
    <property type="entry name" value="CooC"/>
    <property type="match status" value="1"/>
</dbReference>
<evidence type="ECO:0000313" key="3">
    <source>
        <dbReference type="Proteomes" id="UP000189670"/>
    </source>
</evidence>
<dbReference type="GO" id="GO:0016887">
    <property type="term" value="F:ATP hydrolysis activity"/>
    <property type="evidence" value="ECO:0007669"/>
    <property type="project" value="TreeGrafter"/>
</dbReference>
<accession>A0A1V1PE13</accession>
<proteinExistence type="predicted"/>
<evidence type="ECO:0000313" key="2">
    <source>
        <dbReference type="EMBL" id="ETR73152.1"/>
    </source>
</evidence>
<dbReference type="GO" id="GO:0009898">
    <property type="term" value="C:cytoplasmic side of plasma membrane"/>
    <property type="evidence" value="ECO:0007669"/>
    <property type="project" value="TreeGrafter"/>
</dbReference>
<dbReference type="GO" id="GO:0005829">
    <property type="term" value="C:cytosol"/>
    <property type="evidence" value="ECO:0007669"/>
    <property type="project" value="TreeGrafter"/>
</dbReference>
<dbReference type="Gene3D" id="3.40.50.300">
    <property type="entry name" value="P-loop containing nucleotide triphosphate hydrolases"/>
    <property type="match status" value="1"/>
</dbReference>
<evidence type="ECO:0000259" key="1">
    <source>
        <dbReference type="Pfam" id="PF13614"/>
    </source>
</evidence>
<dbReference type="Proteomes" id="UP000189670">
    <property type="component" value="Unassembled WGS sequence"/>
</dbReference>
<protein>
    <submittedName>
        <fullName evidence="2">Cobyrinic acid ac-diamide synthase</fullName>
    </submittedName>
</protein>